<gene>
    <name evidence="1" type="ORF">RPERSI_LOCUS31130</name>
</gene>
<proteinExistence type="predicted"/>
<organism evidence="1 2">
    <name type="scientific">Racocetra persica</name>
    <dbReference type="NCBI Taxonomy" id="160502"/>
    <lineage>
        <taxon>Eukaryota</taxon>
        <taxon>Fungi</taxon>
        <taxon>Fungi incertae sedis</taxon>
        <taxon>Mucoromycota</taxon>
        <taxon>Glomeromycotina</taxon>
        <taxon>Glomeromycetes</taxon>
        <taxon>Diversisporales</taxon>
        <taxon>Gigasporaceae</taxon>
        <taxon>Racocetra</taxon>
    </lineage>
</organism>
<feature type="non-terminal residue" evidence="1">
    <location>
        <position position="212"/>
    </location>
</feature>
<reference evidence="1" key="1">
    <citation type="submission" date="2021-06" db="EMBL/GenBank/DDBJ databases">
        <authorList>
            <person name="Kallberg Y."/>
            <person name="Tangrot J."/>
            <person name="Rosling A."/>
        </authorList>
    </citation>
    <scope>NUCLEOTIDE SEQUENCE</scope>
    <source>
        <strain evidence="1">MA461A</strain>
    </source>
</reference>
<name>A0ACA9SH26_9GLOM</name>
<dbReference type="Proteomes" id="UP000789920">
    <property type="component" value="Unassembled WGS sequence"/>
</dbReference>
<evidence type="ECO:0000313" key="2">
    <source>
        <dbReference type="Proteomes" id="UP000789920"/>
    </source>
</evidence>
<dbReference type="EMBL" id="CAJVQC010124280">
    <property type="protein sequence ID" value="CAG8839640.1"/>
    <property type="molecule type" value="Genomic_DNA"/>
</dbReference>
<keyword evidence="2" id="KW-1185">Reference proteome</keyword>
<protein>
    <submittedName>
        <fullName evidence="1">29498_t:CDS:1</fullName>
    </submittedName>
</protein>
<feature type="non-terminal residue" evidence="1">
    <location>
        <position position="1"/>
    </location>
</feature>
<comment type="caution">
    <text evidence="1">The sequence shown here is derived from an EMBL/GenBank/DDBJ whole genome shotgun (WGS) entry which is preliminary data.</text>
</comment>
<sequence length="212" mass="25386">YTNARHPNGAWVKMTSLIKDYPTVKCNDGKEYLRIRFTDHSKRRSVIQAIHQDKFKSYMICEDSLSGKYRQFIARSQIYMNRKEDYFHVSGFFILKDEMHYVYLIWKRHFNYEFKKKDMVGRGSTPFDRAYINVSVFTQGNDPVPLGVICLLDTETNTPLRYESEEKIKERIWKMVNDITKFQKVDPETIKTMVNFSEKKYEEMVKDEHEAI</sequence>
<accession>A0ACA9SH26</accession>
<evidence type="ECO:0000313" key="1">
    <source>
        <dbReference type="EMBL" id="CAG8839640.1"/>
    </source>
</evidence>